<sequence>MMNRSPWLRRVNRSSANKLAYFAIYLWKYGGNKFHRGNQYSTIQSKLSCILWYHRRFCGIELERSPQLKVILQGIKRLSDPVTKKQAVTPAFIRLFRRSLNFKLPRDRLLWGSVLLAYFFLLRRSEYLTIRKTRKFYCLRMKDVFFADSKGKPTDTATATAVTIGLSGAKNDQYGRGAWRTMHQSGDRLLCPVRALKHVMSARIELNATQHQYLCLDLDAKTVSKALKETARRAGVPPVNYSTHSLRSGGATALLTGRADSLAIKLLGRWISRCYEEYPVQAAVSTKDLSSRMI</sequence>
<comment type="caution">
    <text evidence="2">The sequence shown here is derived from an EMBL/GenBank/DDBJ whole genome shotgun (WGS) entry which is preliminary data.</text>
</comment>
<accession>A0A6A4FKS3</accession>
<evidence type="ECO:0000313" key="2">
    <source>
        <dbReference type="EMBL" id="KAE9344320.1"/>
    </source>
</evidence>
<dbReference type="GO" id="GO:0006310">
    <property type="term" value="P:DNA recombination"/>
    <property type="evidence" value="ECO:0007669"/>
    <property type="project" value="UniProtKB-KW"/>
</dbReference>
<proteinExistence type="predicted"/>
<dbReference type="PANTHER" id="PTHR34605:SF4">
    <property type="entry name" value="DNA ADENINE METHYLTRANSFERASE"/>
    <property type="match status" value="1"/>
</dbReference>
<dbReference type="Proteomes" id="UP000434957">
    <property type="component" value="Unassembled WGS sequence"/>
</dbReference>
<dbReference type="InterPro" id="IPR011010">
    <property type="entry name" value="DNA_brk_join_enz"/>
</dbReference>
<organism evidence="2 3">
    <name type="scientific">Phytophthora rubi</name>
    <dbReference type="NCBI Taxonomy" id="129364"/>
    <lineage>
        <taxon>Eukaryota</taxon>
        <taxon>Sar</taxon>
        <taxon>Stramenopiles</taxon>
        <taxon>Oomycota</taxon>
        <taxon>Peronosporomycetes</taxon>
        <taxon>Peronosporales</taxon>
        <taxon>Peronosporaceae</taxon>
        <taxon>Phytophthora</taxon>
    </lineage>
</organism>
<dbReference type="InterPro" id="IPR052925">
    <property type="entry name" value="Phage_Integrase-like_Recomb"/>
</dbReference>
<dbReference type="PANTHER" id="PTHR34605">
    <property type="entry name" value="PHAGE_INTEGRASE DOMAIN-CONTAINING PROTEIN"/>
    <property type="match status" value="1"/>
</dbReference>
<evidence type="ECO:0000313" key="3">
    <source>
        <dbReference type="Proteomes" id="UP000434957"/>
    </source>
</evidence>
<dbReference type="InterPro" id="IPR013762">
    <property type="entry name" value="Integrase-like_cat_sf"/>
</dbReference>
<keyword evidence="1" id="KW-0233">DNA recombination</keyword>
<keyword evidence="3" id="KW-1185">Reference proteome</keyword>
<dbReference type="AlphaFoldDB" id="A0A6A4FKS3"/>
<reference evidence="2 3" key="1">
    <citation type="submission" date="2018-08" db="EMBL/GenBank/DDBJ databases">
        <title>Genomic investigation of the strawberry pathogen Phytophthora fragariae indicates pathogenicity is determined by transcriptional variation in three key races.</title>
        <authorList>
            <person name="Adams T.M."/>
            <person name="Armitage A.D."/>
            <person name="Sobczyk M.K."/>
            <person name="Bates H.J."/>
            <person name="Dunwell J.M."/>
            <person name="Nellist C.F."/>
            <person name="Harrison R.J."/>
        </authorList>
    </citation>
    <scope>NUCLEOTIDE SEQUENCE [LARGE SCALE GENOMIC DNA]</scope>
    <source>
        <strain evidence="2 3">SCRP333</strain>
    </source>
</reference>
<dbReference type="SUPFAM" id="SSF56349">
    <property type="entry name" value="DNA breaking-rejoining enzymes"/>
    <property type="match status" value="1"/>
</dbReference>
<dbReference type="GO" id="GO:0003677">
    <property type="term" value="F:DNA binding"/>
    <property type="evidence" value="ECO:0007669"/>
    <property type="project" value="InterPro"/>
</dbReference>
<name>A0A6A4FKS3_9STRA</name>
<evidence type="ECO:0008006" key="4">
    <source>
        <dbReference type="Google" id="ProtNLM"/>
    </source>
</evidence>
<dbReference type="GO" id="GO:0015074">
    <property type="term" value="P:DNA integration"/>
    <property type="evidence" value="ECO:0007669"/>
    <property type="project" value="InterPro"/>
</dbReference>
<dbReference type="Gene3D" id="1.10.443.10">
    <property type="entry name" value="Intergrase catalytic core"/>
    <property type="match status" value="1"/>
</dbReference>
<protein>
    <recommendedName>
        <fullName evidence="4">Tyr recombinase domain-containing protein</fullName>
    </recommendedName>
</protein>
<dbReference type="EMBL" id="QXFT01000425">
    <property type="protein sequence ID" value="KAE9344320.1"/>
    <property type="molecule type" value="Genomic_DNA"/>
</dbReference>
<gene>
    <name evidence="2" type="ORF">PR003_g8518</name>
</gene>
<evidence type="ECO:0000256" key="1">
    <source>
        <dbReference type="ARBA" id="ARBA00023172"/>
    </source>
</evidence>